<accession>H2C0X4</accession>
<evidence type="ECO:0000313" key="1">
    <source>
        <dbReference type="EMBL" id="EHP69923.1"/>
    </source>
</evidence>
<dbReference type="STRING" id="671065.MetMK1DRAFT_00004250"/>
<gene>
    <name evidence="1" type="ORF">MetMK1DRAFT_00004250</name>
</gene>
<proteinExistence type="predicted"/>
<dbReference type="EMBL" id="JH597761">
    <property type="protein sequence ID" value="EHP69923.1"/>
    <property type="molecule type" value="Genomic_DNA"/>
</dbReference>
<reference evidence="1 2" key="1">
    <citation type="submission" date="2012-01" db="EMBL/GenBank/DDBJ databases">
        <title>Improved High-Quality Draft sequence of Metallosphaera yellowstonensis MK1.</title>
        <authorList>
            <consortium name="US DOE Joint Genome Institute"/>
            <person name="Lucas S."/>
            <person name="Han J."/>
            <person name="Cheng J.-F."/>
            <person name="Goodwin L."/>
            <person name="Pitluck S."/>
            <person name="Peters L."/>
            <person name="Teshima H."/>
            <person name="Detter J.C."/>
            <person name="Han C."/>
            <person name="Tapia R."/>
            <person name="Land M."/>
            <person name="Hauser L."/>
            <person name="Kyrpides N."/>
            <person name="Kozubal M."/>
            <person name="Macur R.E."/>
            <person name="Jay Z."/>
            <person name="Inskeep W."/>
            <person name="Woyke T."/>
        </authorList>
    </citation>
    <scope>NUCLEOTIDE SEQUENCE [LARGE SCALE GENOMIC DNA]</scope>
    <source>
        <strain evidence="1 2">MK1</strain>
    </source>
</reference>
<sequence length="56" mass="6505">MTHELCVKWDLSLSTEFKDPQEDCLKVIEVKIEGDKVSSDWGEFHRVGTIRGTVRR</sequence>
<dbReference type="Proteomes" id="UP000003980">
    <property type="component" value="Unassembled WGS sequence"/>
</dbReference>
<organism evidence="1 2">
    <name type="scientific">Metallosphaera yellowstonensis MK1</name>
    <dbReference type="NCBI Taxonomy" id="671065"/>
    <lineage>
        <taxon>Archaea</taxon>
        <taxon>Thermoproteota</taxon>
        <taxon>Thermoprotei</taxon>
        <taxon>Sulfolobales</taxon>
        <taxon>Sulfolobaceae</taxon>
        <taxon>Metallosphaera</taxon>
    </lineage>
</organism>
<dbReference type="AlphaFoldDB" id="H2C0X4"/>
<evidence type="ECO:0000313" key="2">
    <source>
        <dbReference type="Proteomes" id="UP000003980"/>
    </source>
</evidence>
<protein>
    <submittedName>
        <fullName evidence="1">Uncharacterized protein</fullName>
    </submittedName>
</protein>
<dbReference type="HOGENOM" id="CLU_3003210_0_0_2"/>
<keyword evidence="2" id="KW-1185">Reference proteome</keyword>
<name>H2C0X4_9CREN</name>